<dbReference type="InterPro" id="IPR002525">
    <property type="entry name" value="Transp_IS110-like_N"/>
</dbReference>
<name>A0ABY6ZCX7_9BACL</name>
<feature type="domain" description="Transposase IS110-like N-terminal" evidence="1">
    <location>
        <begin position="8"/>
        <end position="155"/>
    </location>
</feature>
<accession>A0ABY6ZCX7</accession>
<evidence type="ECO:0000313" key="2">
    <source>
        <dbReference type="EMBL" id="WAH40697.1"/>
    </source>
</evidence>
<dbReference type="PANTHER" id="PTHR33055">
    <property type="entry name" value="TRANSPOSASE FOR INSERTION SEQUENCE ELEMENT IS1111A"/>
    <property type="match status" value="1"/>
</dbReference>
<dbReference type="EMBL" id="CP104067">
    <property type="protein sequence ID" value="WAH40697.1"/>
    <property type="molecule type" value="Genomic_DNA"/>
</dbReference>
<evidence type="ECO:0000313" key="3">
    <source>
        <dbReference type="Proteomes" id="UP001164761"/>
    </source>
</evidence>
<sequence>MKTITKFVGLDVSKENIAVAVADEGRGEPRYIGMFPHTVEAVRSLVHRLSADGVELEFCYEAGPTGYGLYRLLRAMDMPCTVVAPSLIPVRQGDRVKTDKRDALRLAQLFRAGELVAVFVPNEKNESLRDLVRAREDAVEDRTRARHRLSKFLLRHNRRPETKLSAWGLCIVGGWTASNGRIVEKKWCTRSICII</sequence>
<dbReference type="Proteomes" id="UP001164761">
    <property type="component" value="Chromosome"/>
</dbReference>
<reference evidence="2" key="1">
    <citation type="submission" date="2022-08" db="EMBL/GenBank/DDBJ databases">
        <title>Alicyclobacillus fastidiosus DSM 17978, complete genome.</title>
        <authorList>
            <person name="Wang Q."/>
            <person name="Cai R."/>
            <person name="Wang Z."/>
        </authorList>
    </citation>
    <scope>NUCLEOTIDE SEQUENCE</scope>
    <source>
        <strain evidence="2">DSM 17978</strain>
    </source>
</reference>
<gene>
    <name evidence="2" type="ORF">NZD89_20695</name>
</gene>
<organism evidence="2 3">
    <name type="scientific">Alicyclobacillus fastidiosus</name>
    <dbReference type="NCBI Taxonomy" id="392011"/>
    <lineage>
        <taxon>Bacteria</taxon>
        <taxon>Bacillati</taxon>
        <taxon>Bacillota</taxon>
        <taxon>Bacilli</taxon>
        <taxon>Bacillales</taxon>
        <taxon>Alicyclobacillaceae</taxon>
        <taxon>Alicyclobacillus</taxon>
    </lineage>
</organism>
<keyword evidence="3" id="KW-1185">Reference proteome</keyword>
<dbReference type="Pfam" id="PF01548">
    <property type="entry name" value="DEDD_Tnp_IS110"/>
    <property type="match status" value="1"/>
</dbReference>
<dbReference type="InterPro" id="IPR047650">
    <property type="entry name" value="Transpos_IS110"/>
</dbReference>
<dbReference type="PANTHER" id="PTHR33055:SF15">
    <property type="entry name" value="TRANSPOSASE-RELATED"/>
    <property type="match status" value="1"/>
</dbReference>
<protein>
    <submittedName>
        <fullName evidence="2">Transposase</fullName>
    </submittedName>
</protein>
<proteinExistence type="predicted"/>
<evidence type="ECO:0000259" key="1">
    <source>
        <dbReference type="Pfam" id="PF01548"/>
    </source>
</evidence>